<sequence length="495" mass="56866">MLLTEIRRNQKLAAKRNPMYDRNRFAKFLIYLFTAFWAAYLILIGVTLPIAFEEGFPTMEPYDMLNACLPGFLFIDFLLRFLFPTPVQQIKPYLLLPIKKQQLINVLLVQVGLKAFNLFWLFFFVPFAAMTVVRFYGVTGVVCYALGIWLLMVANAYWSVLVRTLQRRHIVWVLLPVGCYVLLAVGGFFYSYVSDFSMALGEALIQGRILAYLGILVVIALLAFLNSRVQMACIYSELNRREKMPQVKHAGRYRFLNHFGLTGEYMKLELKMIFRNKAPKKNFQMMTVIIVSFALSLLGFSHAGEEEFFSLHLYVVYCFTGYAISILSRIMAYEGNYLDGLLMHRGSLLYLFRGKYYVYCLLLVIPLMCMLPALILGSISVLLVFSQLVYTAGVTFPVIMLLALMNRKTAPLDASLMGKGQWNSPYQALSVAFAFFAPIAICRILFIWMEPSTAYLVCTLLGVPGIVLHPLWCKLLYRKVFQKRHSLMEDLRETR</sequence>
<feature type="transmembrane region" description="Helical" evidence="1">
    <location>
        <begin position="454"/>
        <end position="477"/>
    </location>
</feature>
<reference evidence="2 3" key="2">
    <citation type="submission" date="2008-08" db="EMBL/GenBank/DDBJ databases">
        <authorList>
            <person name="Fulton L."/>
            <person name="Clifton S."/>
            <person name="Fulton B."/>
            <person name="Xu J."/>
            <person name="Minx P."/>
            <person name="Pepin K.H."/>
            <person name="Johnson M."/>
            <person name="Thiruvilangam P."/>
            <person name="Bhonagiri V."/>
            <person name="Nash W.E."/>
            <person name="Mardis E.R."/>
            <person name="Wilson R.K."/>
        </authorList>
    </citation>
    <scope>NUCLEOTIDE SEQUENCE [LARGE SCALE GENOMIC DNA]</scope>
    <source>
        <strain evidence="3">DSM 17135 / JCM 12973 / M2</strain>
    </source>
</reference>
<dbReference type="OrthoDB" id="1014144at2"/>
<dbReference type="eggNOG" id="ENOG502Z8FC">
    <property type="taxonomic scope" value="Bacteria"/>
</dbReference>
<comment type="caution">
    <text evidence="2">The sequence shown here is derived from an EMBL/GenBank/DDBJ whole genome shotgun (WGS) entry which is preliminary data.</text>
</comment>
<evidence type="ECO:0000313" key="3">
    <source>
        <dbReference type="Proteomes" id="UP000003452"/>
    </source>
</evidence>
<feature type="transmembrane region" description="Helical" evidence="1">
    <location>
        <begin position="356"/>
        <end position="375"/>
    </location>
</feature>
<keyword evidence="1" id="KW-0472">Membrane</keyword>
<feature type="transmembrane region" description="Helical" evidence="1">
    <location>
        <begin position="135"/>
        <end position="158"/>
    </location>
</feature>
<feature type="transmembrane region" description="Helical" evidence="1">
    <location>
        <begin position="381"/>
        <end position="405"/>
    </location>
</feature>
<dbReference type="Pfam" id="PF18940">
    <property type="entry name" value="DUF5687"/>
    <property type="match status" value="1"/>
</dbReference>
<dbReference type="AlphaFoldDB" id="B5CW29"/>
<proteinExistence type="predicted"/>
<reference evidence="2 3" key="1">
    <citation type="submission" date="2008-08" db="EMBL/GenBank/DDBJ databases">
        <title>Draft genome sequence of Bacteroides plebeius (DSM 17135).</title>
        <authorList>
            <person name="Sudarsanam P."/>
            <person name="Ley R."/>
            <person name="Guruge J."/>
            <person name="Turnbaugh P.J."/>
            <person name="Mahowald M."/>
            <person name="Liep D."/>
            <person name="Gordon J."/>
        </authorList>
    </citation>
    <scope>NUCLEOTIDE SEQUENCE [LARGE SCALE GENOMIC DNA]</scope>
    <source>
        <strain evidence="3">DSM 17135 / JCM 12973 / M2</strain>
    </source>
</reference>
<feature type="transmembrane region" description="Helical" evidence="1">
    <location>
        <begin position="170"/>
        <end position="193"/>
    </location>
</feature>
<gene>
    <name evidence="2" type="ORF">BACPLE_00919</name>
</gene>
<dbReference type="Proteomes" id="UP000003452">
    <property type="component" value="Unassembled WGS sequence"/>
</dbReference>
<evidence type="ECO:0000313" key="2">
    <source>
        <dbReference type="EMBL" id="EDY96476.1"/>
    </source>
</evidence>
<organism evidence="2 3">
    <name type="scientific">Phocaeicola plebeius (strain DSM 17135 / JCM 12973 / CCUG 54634 / M2)</name>
    <name type="common">Bacteroides plebeius</name>
    <dbReference type="NCBI Taxonomy" id="484018"/>
    <lineage>
        <taxon>Bacteria</taxon>
        <taxon>Pseudomonadati</taxon>
        <taxon>Bacteroidota</taxon>
        <taxon>Bacteroidia</taxon>
        <taxon>Bacteroidales</taxon>
        <taxon>Bacteroidaceae</taxon>
        <taxon>Phocaeicola</taxon>
    </lineage>
</organism>
<dbReference type="GeneID" id="43183460"/>
<evidence type="ECO:0000256" key="1">
    <source>
        <dbReference type="SAM" id="Phobius"/>
    </source>
</evidence>
<dbReference type="InterPro" id="IPR043742">
    <property type="entry name" value="DUF5687"/>
</dbReference>
<feature type="transmembrane region" description="Helical" evidence="1">
    <location>
        <begin position="28"/>
        <end position="52"/>
    </location>
</feature>
<feature type="transmembrane region" description="Helical" evidence="1">
    <location>
        <begin position="103"/>
        <end position="129"/>
    </location>
</feature>
<feature type="transmembrane region" description="Helical" evidence="1">
    <location>
        <begin position="64"/>
        <end position="83"/>
    </location>
</feature>
<accession>B5CW29</accession>
<dbReference type="RefSeq" id="WP_007558488.1">
    <property type="nucleotide sequence ID" value="NZ_CAXSQN010000002.1"/>
</dbReference>
<protein>
    <submittedName>
        <fullName evidence="2">Uncharacterized protein</fullName>
    </submittedName>
</protein>
<dbReference type="HOGENOM" id="CLU_042400_0_0_10"/>
<feature type="transmembrane region" description="Helical" evidence="1">
    <location>
        <begin position="283"/>
        <end position="302"/>
    </location>
</feature>
<keyword evidence="1" id="KW-1133">Transmembrane helix</keyword>
<keyword evidence="1" id="KW-0812">Transmembrane</keyword>
<feature type="transmembrane region" description="Helical" evidence="1">
    <location>
        <begin position="314"/>
        <end position="335"/>
    </location>
</feature>
<feature type="transmembrane region" description="Helical" evidence="1">
    <location>
        <begin position="426"/>
        <end position="448"/>
    </location>
</feature>
<dbReference type="EMBL" id="ABQC02000012">
    <property type="protein sequence ID" value="EDY96476.1"/>
    <property type="molecule type" value="Genomic_DNA"/>
</dbReference>
<name>B5CW29_PHOPM</name>
<feature type="transmembrane region" description="Helical" evidence="1">
    <location>
        <begin position="205"/>
        <end position="225"/>
    </location>
</feature>